<dbReference type="EMBL" id="REGN01001795">
    <property type="protein sequence ID" value="RNA32478.1"/>
    <property type="molecule type" value="Genomic_DNA"/>
</dbReference>
<feature type="transmembrane region" description="Helical" evidence="1">
    <location>
        <begin position="12"/>
        <end position="30"/>
    </location>
</feature>
<name>A0A3M7SA81_BRAPC</name>
<protein>
    <submittedName>
        <fullName evidence="2">Uncharacterized protein</fullName>
    </submittedName>
</protein>
<accession>A0A3M7SA81</accession>
<comment type="caution">
    <text evidence="2">The sequence shown here is derived from an EMBL/GenBank/DDBJ whole genome shotgun (WGS) entry which is preliminary data.</text>
</comment>
<dbReference type="Proteomes" id="UP000276133">
    <property type="component" value="Unassembled WGS sequence"/>
</dbReference>
<evidence type="ECO:0000256" key="1">
    <source>
        <dbReference type="SAM" id="Phobius"/>
    </source>
</evidence>
<organism evidence="2 3">
    <name type="scientific">Brachionus plicatilis</name>
    <name type="common">Marine rotifer</name>
    <name type="synonym">Brachionus muelleri</name>
    <dbReference type="NCBI Taxonomy" id="10195"/>
    <lineage>
        <taxon>Eukaryota</taxon>
        <taxon>Metazoa</taxon>
        <taxon>Spiralia</taxon>
        <taxon>Gnathifera</taxon>
        <taxon>Rotifera</taxon>
        <taxon>Eurotatoria</taxon>
        <taxon>Monogononta</taxon>
        <taxon>Pseudotrocha</taxon>
        <taxon>Ploima</taxon>
        <taxon>Brachionidae</taxon>
        <taxon>Brachionus</taxon>
    </lineage>
</organism>
<keyword evidence="3" id="KW-1185">Reference proteome</keyword>
<evidence type="ECO:0000313" key="2">
    <source>
        <dbReference type="EMBL" id="RNA32478.1"/>
    </source>
</evidence>
<proteinExistence type="predicted"/>
<keyword evidence="1" id="KW-0812">Transmembrane</keyword>
<evidence type="ECO:0000313" key="3">
    <source>
        <dbReference type="Proteomes" id="UP000276133"/>
    </source>
</evidence>
<keyword evidence="1" id="KW-0472">Membrane</keyword>
<keyword evidence="1" id="KW-1133">Transmembrane helix</keyword>
<reference evidence="2 3" key="1">
    <citation type="journal article" date="2018" name="Sci. Rep.">
        <title>Genomic signatures of local adaptation to the degree of environmental predictability in rotifers.</title>
        <authorList>
            <person name="Franch-Gras L."/>
            <person name="Hahn C."/>
            <person name="Garcia-Roger E.M."/>
            <person name="Carmona M.J."/>
            <person name="Serra M."/>
            <person name="Gomez A."/>
        </authorList>
    </citation>
    <scope>NUCLEOTIDE SEQUENCE [LARGE SCALE GENOMIC DNA]</scope>
    <source>
        <strain evidence="2">HYR1</strain>
    </source>
</reference>
<gene>
    <name evidence="2" type="ORF">BpHYR1_004488</name>
</gene>
<dbReference type="AlphaFoldDB" id="A0A3M7SA81"/>
<sequence>MTGSFDAHSLAKIRSFLSHLYHLFIILFIAKKGKKNSNWVLCEASAQNRVIRGTKRKVGIVNGKQKSALFNLSLKSFISKENYI</sequence>